<proteinExistence type="evidence at transcript level"/>
<evidence type="ECO:0000313" key="1">
    <source>
        <dbReference type="EMBL" id="BAC03398.1"/>
    </source>
</evidence>
<sequence length="89" mass="10247">PSLITFQRAHRPWEKYSMVLTLVRDLKILQFKGVEKGFAKVQVKSTRSKKRAVRACSQKEAYLKFTRLKGHLGCVGQLVLWTELCVSPQ</sequence>
<reference evidence="1" key="1">
    <citation type="submission" date="2002-07" db="EMBL/GenBank/DDBJ databases">
        <title>The nucleotide sequence of a long cDNA clone isolated from human spleen.</title>
        <authorList>
            <person name="Jikuya H."/>
            <person name="Takano J."/>
            <person name="Kikuno R."/>
            <person name="Nagase T."/>
            <person name="Ohara O."/>
        </authorList>
    </citation>
    <scope>NUCLEOTIDE SEQUENCE</scope>
    <source>
        <tissue evidence="1">Spleen</tissue>
    </source>
</reference>
<name>Q8NF62_HUMAN</name>
<gene>
    <name evidence="1" type="primary">FLJ00325</name>
</gene>
<organism evidence="1">
    <name type="scientific">Homo sapiens</name>
    <name type="common">Human</name>
    <dbReference type="NCBI Taxonomy" id="9606"/>
    <lineage>
        <taxon>Eukaryota</taxon>
        <taxon>Metazoa</taxon>
        <taxon>Chordata</taxon>
        <taxon>Craniata</taxon>
        <taxon>Vertebrata</taxon>
        <taxon>Euteleostomi</taxon>
        <taxon>Mammalia</taxon>
        <taxon>Eutheria</taxon>
        <taxon>Euarchontoglires</taxon>
        <taxon>Primates</taxon>
        <taxon>Haplorrhini</taxon>
        <taxon>Catarrhini</taxon>
        <taxon>Hominidae</taxon>
        <taxon>Homo</taxon>
    </lineage>
</organism>
<dbReference type="AlphaFoldDB" id="Q8NF62"/>
<accession>Q8NF62</accession>
<dbReference type="EMBL" id="AK090417">
    <property type="protein sequence ID" value="BAC03398.1"/>
    <property type="molecule type" value="mRNA"/>
</dbReference>
<feature type="non-terminal residue" evidence="1">
    <location>
        <position position="1"/>
    </location>
</feature>
<protein>
    <submittedName>
        <fullName evidence="1">FLJ00325 protein</fullName>
    </submittedName>
</protein>